<evidence type="ECO:0000256" key="8">
    <source>
        <dbReference type="PIRSR" id="PIRSR602401-1"/>
    </source>
</evidence>
<accession>A0A3G2CJV8</accession>
<name>A0A3G2CJV8_9ROSI</name>
<dbReference type="PANTHER" id="PTHR24296">
    <property type="entry name" value="CYTOCHROME P450"/>
    <property type="match status" value="1"/>
</dbReference>
<comment type="similarity">
    <text evidence="2 9">Belongs to the cytochrome P450 family.</text>
</comment>
<dbReference type="EMBL" id="MG816168">
    <property type="protein sequence ID" value="AYM55631.1"/>
    <property type="molecule type" value="mRNA"/>
</dbReference>
<dbReference type="GO" id="GO:0005506">
    <property type="term" value="F:iron ion binding"/>
    <property type="evidence" value="ECO:0007669"/>
    <property type="project" value="InterPro"/>
</dbReference>
<evidence type="ECO:0000256" key="3">
    <source>
        <dbReference type="ARBA" id="ARBA00022617"/>
    </source>
</evidence>
<dbReference type="PRINTS" id="PR00385">
    <property type="entry name" value="P450"/>
</dbReference>
<dbReference type="GO" id="GO:0006629">
    <property type="term" value="P:lipid metabolic process"/>
    <property type="evidence" value="ECO:0007669"/>
    <property type="project" value="UniProtKB-ARBA"/>
</dbReference>
<evidence type="ECO:0000256" key="1">
    <source>
        <dbReference type="ARBA" id="ARBA00001971"/>
    </source>
</evidence>
<keyword evidence="6 8" id="KW-0408">Iron</keyword>
<dbReference type="InterPro" id="IPR002401">
    <property type="entry name" value="Cyt_P450_E_grp-I"/>
</dbReference>
<protein>
    <submittedName>
        <fullName evidence="10">Cytochrome p450</fullName>
    </submittedName>
</protein>
<dbReference type="GO" id="GO:0020037">
    <property type="term" value="F:heme binding"/>
    <property type="evidence" value="ECO:0007669"/>
    <property type="project" value="InterPro"/>
</dbReference>
<dbReference type="CDD" id="cd11064">
    <property type="entry name" value="CYP86A"/>
    <property type="match status" value="1"/>
</dbReference>
<sequence>MLSQTPSSTIQVNAIFSYGICTANPQNLEHLLVSNFSNYVKGTRFLNVLYELLGHGIFSVDGDLWTTQRKIASYEFNTKSLKHFASGIVQSEMGRTLFPYLIKACDENSVFDFQQVLGNFTFNTICKLIFGVDIENMVKLPFASAFDDAVEICFSRFLSPFPFLWKIKRFFNIGSERRFREAIGIINEFALHIIKSKQQENSQSIDKNQDLLSRFMILSSSIEFQDEEQKIMFLRDTVISFVLAGKDTTSTALIWFFWLITGNPRCERLIYQELSELETPPDAAEELQCPRMFSYEELKKLHYLHACLSETMRLFPPVPINSRLTKGQDVLPDGTRVGKGWFADYSAYAMGRMEKLWGHDCREFKPERWLDNDGKYQPSDQFRFPVFHCGPRTCLGKELAYIQMKAIAAAVMYEFQILAVDGGASPERMVNPPYIITMLLKKSGGLPIRLKRRGKQQRC</sequence>
<evidence type="ECO:0000256" key="5">
    <source>
        <dbReference type="ARBA" id="ARBA00023002"/>
    </source>
</evidence>
<keyword evidence="7 9" id="KW-0503">Monooxygenase</keyword>
<dbReference type="Pfam" id="PF00067">
    <property type="entry name" value="p450"/>
    <property type="match status" value="1"/>
</dbReference>
<dbReference type="PROSITE" id="PS00086">
    <property type="entry name" value="CYTOCHROME_P450"/>
    <property type="match status" value="1"/>
</dbReference>
<keyword evidence="4 8" id="KW-0479">Metal-binding</keyword>
<proteinExistence type="evidence at transcript level"/>
<dbReference type="SUPFAM" id="SSF48264">
    <property type="entry name" value="Cytochrome P450"/>
    <property type="match status" value="1"/>
</dbReference>
<dbReference type="InterPro" id="IPR001128">
    <property type="entry name" value="Cyt_P450"/>
</dbReference>
<gene>
    <name evidence="10" type="primary">CYP94F13</name>
</gene>
<evidence type="ECO:0000256" key="2">
    <source>
        <dbReference type="ARBA" id="ARBA00010617"/>
    </source>
</evidence>
<dbReference type="GO" id="GO:0016705">
    <property type="term" value="F:oxidoreductase activity, acting on paired donors, with incorporation or reduction of molecular oxygen"/>
    <property type="evidence" value="ECO:0007669"/>
    <property type="project" value="InterPro"/>
</dbReference>
<evidence type="ECO:0000256" key="9">
    <source>
        <dbReference type="RuleBase" id="RU000461"/>
    </source>
</evidence>
<evidence type="ECO:0000313" key="10">
    <source>
        <dbReference type="EMBL" id="AYM55631.1"/>
    </source>
</evidence>
<dbReference type="InterPro" id="IPR036396">
    <property type="entry name" value="Cyt_P450_sf"/>
</dbReference>
<organism evidence="10">
    <name type="scientific">Croton stellatopilosus</name>
    <dbReference type="NCBI Taxonomy" id="431156"/>
    <lineage>
        <taxon>Eukaryota</taxon>
        <taxon>Viridiplantae</taxon>
        <taxon>Streptophyta</taxon>
        <taxon>Embryophyta</taxon>
        <taxon>Tracheophyta</taxon>
        <taxon>Spermatophyta</taxon>
        <taxon>Magnoliopsida</taxon>
        <taxon>eudicotyledons</taxon>
        <taxon>Gunneridae</taxon>
        <taxon>Pentapetalae</taxon>
        <taxon>rosids</taxon>
        <taxon>fabids</taxon>
        <taxon>Malpighiales</taxon>
        <taxon>Euphorbiaceae</taxon>
        <taxon>Crotonoideae</taxon>
        <taxon>Crotoneae</taxon>
        <taxon>Croton</taxon>
    </lineage>
</organism>
<evidence type="ECO:0000256" key="4">
    <source>
        <dbReference type="ARBA" id="ARBA00022723"/>
    </source>
</evidence>
<keyword evidence="3 8" id="KW-0349">Heme</keyword>
<dbReference type="PRINTS" id="PR00463">
    <property type="entry name" value="EP450I"/>
</dbReference>
<reference evidence="10" key="1">
    <citation type="submission" date="2018-01" db="EMBL/GenBank/DDBJ databases">
        <title>Identification of Cytochrome P450 in Croton stellatopilosus Transcriptome.</title>
        <authorList>
            <person name="Sintupachee S."/>
            <person name="De-Eknamkul W."/>
        </authorList>
    </citation>
    <scope>NUCLEOTIDE SEQUENCE</scope>
</reference>
<dbReference type="AlphaFoldDB" id="A0A3G2CJV8"/>
<feature type="binding site" description="axial binding residue" evidence="8">
    <location>
        <position position="394"/>
    </location>
    <ligand>
        <name>heme</name>
        <dbReference type="ChEBI" id="CHEBI:30413"/>
    </ligand>
    <ligandPart>
        <name>Fe</name>
        <dbReference type="ChEBI" id="CHEBI:18248"/>
    </ligandPart>
</feature>
<dbReference type="InterPro" id="IPR017972">
    <property type="entry name" value="Cyt_P450_CS"/>
</dbReference>
<dbReference type="GO" id="GO:0004497">
    <property type="term" value="F:monooxygenase activity"/>
    <property type="evidence" value="ECO:0007669"/>
    <property type="project" value="UniProtKB-KW"/>
</dbReference>
<dbReference type="Gene3D" id="1.10.630.10">
    <property type="entry name" value="Cytochrome P450"/>
    <property type="match status" value="1"/>
</dbReference>
<comment type="cofactor">
    <cofactor evidence="1 8">
        <name>heme</name>
        <dbReference type="ChEBI" id="CHEBI:30413"/>
    </cofactor>
</comment>
<evidence type="ECO:0000256" key="6">
    <source>
        <dbReference type="ARBA" id="ARBA00023004"/>
    </source>
</evidence>
<keyword evidence="5 9" id="KW-0560">Oxidoreductase</keyword>
<evidence type="ECO:0000256" key="7">
    <source>
        <dbReference type="ARBA" id="ARBA00023033"/>
    </source>
</evidence>